<reference evidence="2 3" key="1">
    <citation type="submission" date="2015-01" db="EMBL/GenBank/DDBJ databases">
        <title>Genome of allotetraploid Gossypium barbadense reveals genomic plasticity and fiber elongation in cotton evolution.</title>
        <authorList>
            <person name="Chen X."/>
            <person name="Liu X."/>
            <person name="Zhao B."/>
            <person name="Zheng H."/>
            <person name="Hu Y."/>
            <person name="Lu G."/>
            <person name="Yang C."/>
            <person name="Chen J."/>
            <person name="Shan C."/>
            <person name="Zhang L."/>
            <person name="Zhou Y."/>
            <person name="Wang L."/>
            <person name="Guo W."/>
            <person name="Bai Y."/>
            <person name="Ruan J."/>
            <person name="Shangguan X."/>
            <person name="Mao Y."/>
            <person name="Jiang J."/>
            <person name="Zhu Y."/>
            <person name="Lei J."/>
            <person name="Kang H."/>
            <person name="Chen S."/>
            <person name="He X."/>
            <person name="Wang R."/>
            <person name="Wang Y."/>
            <person name="Chen J."/>
            <person name="Wang L."/>
            <person name="Yu S."/>
            <person name="Wang B."/>
            <person name="Wei J."/>
            <person name="Song S."/>
            <person name="Lu X."/>
            <person name="Gao Z."/>
            <person name="Gu W."/>
            <person name="Deng X."/>
            <person name="Ma D."/>
            <person name="Wang S."/>
            <person name="Liang W."/>
            <person name="Fang L."/>
            <person name="Cai C."/>
            <person name="Zhu X."/>
            <person name="Zhou B."/>
            <person name="Zhang Y."/>
            <person name="Chen Z."/>
            <person name="Xu S."/>
            <person name="Zhu R."/>
            <person name="Wang S."/>
            <person name="Zhang T."/>
            <person name="Zhao G."/>
        </authorList>
    </citation>
    <scope>NUCLEOTIDE SEQUENCE [LARGE SCALE GENOMIC DNA]</scope>
    <source>
        <strain evidence="3">cv. Xinhai21</strain>
        <tissue evidence="2">Leaf</tissue>
    </source>
</reference>
<accession>A0A2P5XXF7</accession>
<protein>
    <submittedName>
        <fullName evidence="2">Uncharacterized protein</fullName>
    </submittedName>
</protein>
<dbReference type="AlphaFoldDB" id="A0A2P5XXF7"/>
<proteinExistence type="predicted"/>
<evidence type="ECO:0000313" key="3">
    <source>
        <dbReference type="Proteomes" id="UP000239757"/>
    </source>
</evidence>
<dbReference type="Proteomes" id="UP000239757">
    <property type="component" value="Unassembled WGS sequence"/>
</dbReference>
<name>A0A2P5XXF7_GOSBA</name>
<evidence type="ECO:0000313" key="2">
    <source>
        <dbReference type="EMBL" id="PPS08035.1"/>
    </source>
</evidence>
<gene>
    <name evidence="2" type="ORF">GOBAR_AA12608</name>
</gene>
<dbReference type="EMBL" id="KZ664070">
    <property type="protein sequence ID" value="PPS08035.1"/>
    <property type="molecule type" value="Genomic_DNA"/>
</dbReference>
<organism evidence="2 3">
    <name type="scientific">Gossypium barbadense</name>
    <name type="common">Sea Island cotton</name>
    <name type="synonym">Hibiscus barbadensis</name>
    <dbReference type="NCBI Taxonomy" id="3634"/>
    <lineage>
        <taxon>Eukaryota</taxon>
        <taxon>Viridiplantae</taxon>
        <taxon>Streptophyta</taxon>
        <taxon>Embryophyta</taxon>
        <taxon>Tracheophyta</taxon>
        <taxon>Spermatophyta</taxon>
        <taxon>Magnoliopsida</taxon>
        <taxon>eudicotyledons</taxon>
        <taxon>Gunneridae</taxon>
        <taxon>Pentapetalae</taxon>
        <taxon>rosids</taxon>
        <taxon>malvids</taxon>
        <taxon>Malvales</taxon>
        <taxon>Malvaceae</taxon>
        <taxon>Malvoideae</taxon>
        <taxon>Gossypium</taxon>
    </lineage>
</organism>
<sequence length="281" mass="31331">MVRVKNGLDGRGGDYSSCGNRGCGYRFVNKGTNHREQHKASTPVECEFITITVGKEQFKRLRKGCMLKLEDLLIVATAQLVLCILGVQSRESTNSSEDLEDRMDIGSLLQSVRQENISSPAGKGSGNAHKWPRTTNEAVSTETRSKWEEEELESLREARRKKGKDPVVPSKVINMIPSSFTLSIVPISEAVLVGRSFGIVQSFVSTFPSGSLKLVSSNEEQNIVFLWRAKLDRKEYHYSPADITRHLEESMSRKVKECVVSSESSAYPNGPFMKDLILSLQ</sequence>
<feature type="region of interest" description="Disordered" evidence="1">
    <location>
        <begin position="117"/>
        <end position="146"/>
    </location>
</feature>
<evidence type="ECO:0000256" key="1">
    <source>
        <dbReference type="SAM" id="MobiDB-lite"/>
    </source>
</evidence>